<reference evidence="1" key="2">
    <citation type="journal article" date="2015" name="Data Brief">
        <title>Shoot transcriptome of the giant reed, Arundo donax.</title>
        <authorList>
            <person name="Barrero R.A."/>
            <person name="Guerrero F.D."/>
            <person name="Moolhuijzen P."/>
            <person name="Goolsby J.A."/>
            <person name="Tidwell J."/>
            <person name="Bellgard S.E."/>
            <person name="Bellgard M.I."/>
        </authorList>
    </citation>
    <scope>NUCLEOTIDE SEQUENCE</scope>
    <source>
        <tissue evidence="1">Shoot tissue taken approximately 20 cm above the soil surface</tissue>
    </source>
</reference>
<accession>A0A0A8YSV2</accession>
<name>A0A0A8YSV2_ARUDO</name>
<proteinExistence type="predicted"/>
<protein>
    <submittedName>
        <fullName evidence="1">Uncharacterized protein</fullName>
    </submittedName>
</protein>
<reference evidence="1" key="1">
    <citation type="submission" date="2014-09" db="EMBL/GenBank/DDBJ databases">
        <authorList>
            <person name="Magalhaes I.L.F."/>
            <person name="Oliveira U."/>
            <person name="Santos F.R."/>
            <person name="Vidigal T.H.D.A."/>
            <person name="Brescovit A.D."/>
            <person name="Santos A.J."/>
        </authorList>
    </citation>
    <scope>NUCLEOTIDE SEQUENCE</scope>
    <source>
        <tissue evidence="1">Shoot tissue taken approximately 20 cm above the soil surface</tissue>
    </source>
</reference>
<evidence type="ECO:0000313" key="1">
    <source>
        <dbReference type="EMBL" id="JAD29631.1"/>
    </source>
</evidence>
<dbReference type="AlphaFoldDB" id="A0A0A8YSV2"/>
<organism evidence="1">
    <name type="scientific">Arundo donax</name>
    <name type="common">Giant reed</name>
    <name type="synonym">Donax arundinaceus</name>
    <dbReference type="NCBI Taxonomy" id="35708"/>
    <lineage>
        <taxon>Eukaryota</taxon>
        <taxon>Viridiplantae</taxon>
        <taxon>Streptophyta</taxon>
        <taxon>Embryophyta</taxon>
        <taxon>Tracheophyta</taxon>
        <taxon>Spermatophyta</taxon>
        <taxon>Magnoliopsida</taxon>
        <taxon>Liliopsida</taxon>
        <taxon>Poales</taxon>
        <taxon>Poaceae</taxon>
        <taxon>PACMAD clade</taxon>
        <taxon>Arundinoideae</taxon>
        <taxon>Arundineae</taxon>
        <taxon>Arundo</taxon>
    </lineage>
</organism>
<sequence length="33" mass="3773">MAPVSQCLHQATMNPLQTTVLHKHFCLYSVLFL</sequence>
<dbReference type="EMBL" id="GBRH01268264">
    <property type="protein sequence ID" value="JAD29631.1"/>
    <property type="molecule type" value="Transcribed_RNA"/>
</dbReference>